<comment type="caution">
    <text evidence="1">The sequence shown here is derived from an EMBL/GenBank/DDBJ whole genome shotgun (WGS) entry which is preliminary data.</text>
</comment>
<name>A0AAV7MSB8_PLEWA</name>
<reference evidence="1" key="1">
    <citation type="journal article" date="2022" name="bioRxiv">
        <title>Sequencing and chromosome-scale assembly of the giantPleurodeles waltlgenome.</title>
        <authorList>
            <person name="Brown T."/>
            <person name="Elewa A."/>
            <person name="Iarovenko S."/>
            <person name="Subramanian E."/>
            <person name="Araus A.J."/>
            <person name="Petzold A."/>
            <person name="Susuki M."/>
            <person name="Suzuki K.-i.T."/>
            <person name="Hayashi T."/>
            <person name="Toyoda A."/>
            <person name="Oliveira C."/>
            <person name="Osipova E."/>
            <person name="Leigh N.D."/>
            <person name="Simon A."/>
            <person name="Yun M.H."/>
        </authorList>
    </citation>
    <scope>NUCLEOTIDE SEQUENCE</scope>
    <source>
        <strain evidence="1">20211129_DDA</strain>
        <tissue evidence="1">Liver</tissue>
    </source>
</reference>
<dbReference type="EMBL" id="JANPWB010000013">
    <property type="protein sequence ID" value="KAJ1105349.1"/>
    <property type="molecule type" value="Genomic_DNA"/>
</dbReference>
<organism evidence="1 2">
    <name type="scientific">Pleurodeles waltl</name>
    <name type="common">Iberian ribbed newt</name>
    <dbReference type="NCBI Taxonomy" id="8319"/>
    <lineage>
        <taxon>Eukaryota</taxon>
        <taxon>Metazoa</taxon>
        <taxon>Chordata</taxon>
        <taxon>Craniata</taxon>
        <taxon>Vertebrata</taxon>
        <taxon>Euteleostomi</taxon>
        <taxon>Amphibia</taxon>
        <taxon>Batrachia</taxon>
        <taxon>Caudata</taxon>
        <taxon>Salamandroidea</taxon>
        <taxon>Salamandridae</taxon>
        <taxon>Pleurodelinae</taxon>
        <taxon>Pleurodeles</taxon>
    </lineage>
</organism>
<accession>A0AAV7MSB8</accession>
<sequence>MSNTKRVARNCCLSRHKEYRKMEEGGESGWCFGVKMSWVDPKIAEHTSNFIAERSHCCEKRKVPPYNERPRACVTTVSSTSNAVQEPQQNKL</sequence>
<protein>
    <submittedName>
        <fullName evidence="1">Uncharacterized protein</fullName>
    </submittedName>
</protein>
<evidence type="ECO:0000313" key="2">
    <source>
        <dbReference type="Proteomes" id="UP001066276"/>
    </source>
</evidence>
<dbReference type="Proteomes" id="UP001066276">
    <property type="component" value="Chromosome 9"/>
</dbReference>
<dbReference type="AlphaFoldDB" id="A0AAV7MSB8"/>
<evidence type="ECO:0000313" key="1">
    <source>
        <dbReference type="EMBL" id="KAJ1105349.1"/>
    </source>
</evidence>
<keyword evidence="2" id="KW-1185">Reference proteome</keyword>
<gene>
    <name evidence="1" type="ORF">NDU88_002756</name>
</gene>
<proteinExistence type="predicted"/>